<protein>
    <submittedName>
        <fullName evidence="1">Uncharacterized protein</fullName>
    </submittedName>
</protein>
<evidence type="ECO:0000313" key="2">
    <source>
        <dbReference type="Proteomes" id="UP000078572"/>
    </source>
</evidence>
<dbReference type="EMBL" id="CP016023">
    <property type="protein sequence ID" value="ANJ75387.1"/>
    <property type="molecule type" value="Genomic_DNA"/>
</dbReference>
<dbReference type="Gene3D" id="1.10.530.10">
    <property type="match status" value="1"/>
</dbReference>
<gene>
    <name evidence="1" type="ORF">A9Y76_23095</name>
</gene>
<organism evidence="1 2">
    <name type="scientific">Ralstonia insidiosa</name>
    <dbReference type="NCBI Taxonomy" id="190721"/>
    <lineage>
        <taxon>Bacteria</taxon>
        <taxon>Pseudomonadati</taxon>
        <taxon>Pseudomonadota</taxon>
        <taxon>Betaproteobacteria</taxon>
        <taxon>Burkholderiales</taxon>
        <taxon>Burkholderiaceae</taxon>
        <taxon>Ralstonia</taxon>
    </lineage>
</organism>
<reference evidence="2" key="1">
    <citation type="submission" date="2016-06" db="EMBL/GenBank/DDBJ databases">
        <authorList>
            <person name="Xu Y."/>
            <person name="Nagy A."/>
            <person name="Yan X."/>
            <person name="Kim S.W."/>
            <person name="Haley B."/>
            <person name="Liu N.T."/>
            <person name="Nou X."/>
        </authorList>
    </citation>
    <scope>NUCLEOTIDE SEQUENCE [LARGE SCALE GENOMIC DNA]</scope>
    <source>
        <strain evidence="2">ATCC 49129</strain>
    </source>
</reference>
<proteinExistence type="predicted"/>
<accession>A0A192A521</accession>
<sequence length="766" mass="85628">MLISYPILETPQANDTEETLLARMLARATSPAGQYPANTIRQYKVWHGGLHLEATNATPIRAIADGTIVAYRQAAASEQYQGQLYDTSFVLIKHETESGENTPVVFYSLYMHLASRDALTTDQVSSLPSLFQQAAAIGPDAKSPPVSSPAERKQARVYRKDILGYPGLQYGQTDRRLHFEVFTTEEHLGRFWKDSSTATNQTASVDFYGDAHFVIPASTTFTDRHPNASPPHRIVFSAPYDYAPHDFPLDVGQAGANSDQLFVTVRLDRGRRIATTYSMQGGVCQQVGPAVEQANYEYELFRLATTLYPDRPSAGFEWLRFGRILSGETTTTNQNWQLVRYSDAAVGYVDLAQANVVKLSDADFPYWRGWEKFEEGELASPTDAFVDDQRALQLLNDPSDVGQQKLRHLVVKHPSEWDASDLGARYAKLRQQGEPLESEESWQPFEAHVQKLAFWEKTGGLDRSVWHFHPLEFISHFRRCSWLHKSELLQLLPMNSLRKAGAAWVWEPVHLSGAATLLGSTPGAASRRLALNKALNKYGIGTTVRKACFFGNATQETQWFLKFHEGSPYWYKPWDGRGFLQLTHATNYCKYWSFKGEPVSAQVKSVLDVATTTANNNRPLVNGHKLMTDPTNSLSDANTHIPQEVIDKRNAVAEAFDAANSAGVYWAWSSASKSADAFILQPQNTRRQVNTGQGVKYYYENQAFGSVAGTVNTGSPSSSYSSIWGVQARFQAFANAQVVLLDTPAFEHTDGVTRDIPQGFERREME</sequence>
<dbReference type="AlphaFoldDB" id="A0A192A521"/>
<evidence type="ECO:0000313" key="1">
    <source>
        <dbReference type="EMBL" id="ANJ75387.1"/>
    </source>
</evidence>
<dbReference type="RefSeq" id="WP_064807950.1">
    <property type="nucleotide sequence ID" value="NZ_CP016023.1"/>
</dbReference>
<dbReference type="InterPro" id="IPR023346">
    <property type="entry name" value="Lysozyme-like_dom_sf"/>
</dbReference>
<dbReference type="GeneID" id="61528932"/>
<dbReference type="CDD" id="cd12797">
    <property type="entry name" value="M23_peptidase"/>
    <property type="match status" value="1"/>
</dbReference>
<dbReference type="Proteomes" id="UP000078572">
    <property type="component" value="Chromosome 2"/>
</dbReference>
<dbReference type="Gene3D" id="2.70.70.10">
    <property type="entry name" value="Glucose Permease (Domain IIA)"/>
    <property type="match status" value="1"/>
</dbReference>
<dbReference type="InterPro" id="IPR011055">
    <property type="entry name" value="Dup_hybrid_motif"/>
</dbReference>
<dbReference type="SUPFAM" id="SSF53955">
    <property type="entry name" value="Lysozyme-like"/>
    <property type="match status" value="1"/>
</dbReference>
<dbReference type="OrthoDB" id="1242806at2"/>
<keyword evidence="2" id="KW-1185">Reference proteome</keyword>
<name>A0A192A521_9RALS</name>